<gene>
    <name evidence="5" type="ORF">NEMBOFW57_009043</name>
</gene>
<feature type="domain" description="Methyltransferase type 11" evidence="4">
    <location>
        <begin position="65"/>
        <end position="168"/>
    </location>
</feature>
<dbReference type="InterPro" id="IPR051052">
    <property type="entry name" value="Diverse_substrate_MTase"/>
</dbReference>
<dbReference type="Gene3D" id="3.40.50.150">
    <property type="entry name" value="Vaccinia Virus protein VP39"/>
    <property type="match status" value="2"/>
</dbReference>
<comment type="similarity">
    <text evidence="1">Belongs to the methyltransferase superfamily.</text>
</comment>
<dbReference type="Proteomes" id="UP001197093">
    <property type="component" value="Unassembled WGS sequence"/>
</dbReference>
<evidence type="ECO:0000256" key="1">
    <source>
        <dbReference type="ARBA" id="ARBA00008361"/>
    </source>
</evidence>
<dbReference type="InterPro" id="IPR013216">
    <property type="entry name" value="Methyltransf_11"/>
</dbReference>
<reference evidence="5" key="1">
    <citation type="submission" date="2023-02" db="EMBL/GenBank/DDBJ databases">
        <authorList>
            <person name="Palmer J.M."/>
        </authorList>
    </citation>
    <scope>NUCLEOTIDE SEQUENCE</scope>
    <source>
        <strain evidence="5">FW57</strain>
    </source>
</reference>
<accession>A0AAD4EST6</accession>
<name>A0AAD4EST6_9PEZI</name>
<dbReference type="PANTHER" id="PTHR44942">
    <property type="entry name" value="METHYLTRANSF_11 DOMAIN-CONTAINING PROTEIN"/>
    <property type="match status" value="1"/>
</dbReference>
<proteinExistence type="inferred from homology"/>
<evidence type="ECO:0000256" key="2">
    <source>
        <dbReference type="ARBA" id="ARBA00022603"/>
    </source>
</evidence>
<keyword evidence="2" id="KW-0489">Methyltransferase</keyword>
<dbReference type="EMBL" id="JAHCVI010000004">
    <property type="protein sequence ID" value="KAG7286731.1"/>
    <property type="molecule type" value="Genomic_DNA"/>
</dbReference>
<evidence type="ECO:0000313" key="5">
    <source>
        <dbReference type="EMBL" id="KAG7286731.1"/>
    </source>
</evidence>
<feature type="domain" description="Methyltransferase type 11" evidence="4">
    <location>
        <begin position="354"/>
        <end position="445"/>
    </location>
</feature>
<keyword evidence="6" id="KW-1185">Reference proteome</keyword>
<protein>
    <recommendedName>
        <fullName evidence="4">Methyltransferase type 11 domain-containing protein</fullName>
    </recommendedName>
</protein>
<dbReference type="InterPro" id="IPR029063">
    <property type="entry name" value="SAM-dependent_MTases_sf"/>
</dbReference>
<dbReference type="SUPFAM" id="SSF53335">
    <property type="entry name" value="S-adenosyl-L-methionine-dependent methyltransferases"/>
    <property type="match status" value="2"/>
</dbReference>
<dbReference type="Pfam" id="PF08241">
    <property type="entry name" value="Methyltransf_11"/>
    <property type="match status" value="2"/>
</dbReference>
<comment type="caution">
    <text evidence="5">The sequence shown here is derived from an EMBL/GenBank/DDBJ whole genome shotgun (WGS) entry which is preliminary data.</text>
</comment>
<dbReference type="GO" id="GO:0008757">
    <property type="term" value="F:S-adenosylmethionine-dependent methyltransferase activity"/>
    <property type="evidence" value="ECO:0007669"/>
    <property type="project" value="InterPro"/>
</dbReference>
<evidence type="ECO:0000256" key="3">
    <source>
        <dbReference type="ARBA" id="ARBA00022679"/>
    </source>
</evidence>
<dbReference type="AlphaFoldDB" id="A0AAD4EST6"/>
<evidence type="ECO:0000259" key="4">
    <source>
        <dbReference type="Pfam" id="PF08241"/>
    </source>
</evidence>
<dbReference type="GO" id="GO:0032259">
    <property type="term" value="P:methylation"/>
    <property type="evidence" value="ECO:0007669"/>
    <property type="project" value="UniProtKB-KW"/>
</dbReference>
<keyword evidence="3" id="KW-0808">Transferase</keyword>
<evidence type="ECO:0000313" key="6">
    <source>
        <dbReference type="Proteomes" id="UP001197093"/>
    </source>
</evidence>
<sequence>MPSNTTSTTDNVETPFTNDAIQQDPSFWRRYTASRPSPPEALFRIIEDYRNTHARGSCFNAIAHDVGTGPGNIAERLLLYYDRVVGSDIDPATLAAATTLVSPNLLNRLTLIASPAEHLADDGVVIPSIGGSGNTDLVLVSECMLLLDAPRALAAFRRLLRPGGTLAIYFYGRPIFTSGPDPARLDALYDRIATQICRVFLPFKGTPSFPARLHGAETLASRLDNIALPSTEWEQIVRYKWNSDVPLMFQSKEAYDFDFGPVNHREEGEVTREIEDRPWWQEEWDADRIEGFLKLYTPGINMGPDTTPTKSIYARGEAFWNNYLKERPSPPESFFDRIFRYHETKGGRFNTVHDAGAGNGPYAQKLRSRFNTVIVSDLAPENVRLAQERLGTDGFRYRAARVEDAGDIPPGSVDLVFATNVLHFADQQLAMQAIADQLQPGGTFVAAGFGPARFHDCKVQDVWDRIMQQAGRASLKVSDHPEKTQQAMERTSGVYNVAPLDERFFEPGAKRIHLNFGTGGLTSLLPAEIDAVEATADEQLWEELEAG</sequence>
<dbReference type="CDD" id="cd02440">
    <property type="entry name" value="AdoMet_MTases"/>
    <property type="match status" value="2"/>
</dbReference>
<organism evidence="5 6">
    <name type="scientific">Staphylotrichum longicolle</name>
    <dbReference type="NCBI Taxonomy" id="669026"/>
    <lineage>
        <taxon>Eukaryota</taxon>
        <taxon>Fungi</taxon>
        <taxon>Dikarya</taxon>
        <taxon>Ascomycota</taxon>
        <taxon>Pezizomycotina</taxon>
        <taxon>Sordariomycetes</taxon>
        <taxon>Sordariomycetidae</taxon>
        <taxon>Sordariales</taxon>
        <taxon>Chaetomiaceae</taxon>
        <taxon>Staphylotrichum</taxon>
    </lineage>
</organism>
<dbReference type="PANTHER" id="PTHR44942:SF4">
    <property type="entry name" value="METHYLTRANSFERASE TYPE 11 DOMAIN-CONTAINING PROTEIN"/>
    <property type="match status" value="1"/>
</dbReference>